<keyword evidence="3" id="KW-1185">Reference proteome</keyword>
<proteinExistence type="predicted"/>
<dbReference type="Bgee" id="ENSMODG00000008113">
    <property type="expression patterns" value="Expressed in spermatid and 4 other cell types or tissues"/>
</dbReference>
<dbReference type="Proteomes" id="UP000002280">
    <property type="component" value="Chromosome 4"/>
</dbReference>
<feature type="compositionally biased region" description="Polar residues" evidence="1">
    <location>
        <begin position="132"/>
        <end position="148"/>
    </location>
</feature>
<feature type="region of interest" description="Disordered" evidence="1">
    <location>
        <begin position="130"/>
        <end position="160"/>
    </location>
</feature>
<accession>A0A5F8GYP6</accession>
<dbReference type="InterPro" id="IPR022179">
    <property type="entry name" value="CFAP276"/>
</dbReference>
<protein>
    <submittedName>
        <fullName evidence="2">Uncharacterized protein</fullName>
    </submittedName>
</protein>
<dbReference type="Ensembl" id="ENSMODT00000010279.3">
    <property type="protein sequence ID" value="ENSMODP00000052494.1"/>
    <property type="gene ID" value="ENSMODG00000008113.3"/>
</dbReference>
<dbReference type="OMA" id="EEPWSHL"/>
<reference evidence="2" key="2">
    <citation type="submission" date="2025-08" db="UniProtKB">
        <authorList>
            <consortium name="Ensembl"/>
        </authorList>
    </citation>
    <scope>IDENTIFICATION</scope>
</reference>
<reference evidence="2" key="3">
    <citation type="submission" date="2025-09" db="UniProtKB">
        <authorList>
            <consortium name="Ensembl"/>
        </authorList>
    </citation>
    <scope>IDENTIFICATION</scope>
</reference>
<evidence type="ECO:0000313" key="3">
    <source>
        <dbReference type="Proteomes" id="UP000002280"/>
    </source>
</evidence>
<dbReference type="STRING" id="13616.ENSMODP00000052494"/>
<sequence length="160" mass="18210">NLQPFLAFLYPSLKRESQKPRFTSPTPVIKQLDPWNRLHATSTIARIRGSVYFYNPDVPLDDLDFRITSLYNHHMGYLQDKAQTLIHEETINDTHGVIKFQDPHEIICPSLPPIPPGTMRQWVNPKKESIHSTKGSITSPHLPTSNGGYSRKTDGGFFSI</sequence>
<evidence type="ECO:0000256" key="1">
    <source>
        <dbReference type="SAM" id="MobiDB-lite"/>
    </source>
</evidence>
<dbReference type="InParanoid" id="A0A5F8GYP6"/>
<dbReference type="Pfam" id="PF12494">
    <property type="entry name" value="DUF3695"/>
    <property type="match status" value="1"/>
</dbReference>
<name>A0A5F8GYP6_MONDO</name>
<evidence type="ECO:0000313" key="2">
    <source>
        <dbReference type="Ensembl" id="ENSMODP00000052494.1"/>
    </source>
</evidence>
<organism evidence="2 3">
    <name type="scientific">Monodelphis domestica</name>
    <name type="common">Gray short-tailed opossum</name>
    <dbReference type="NCBI Taxonomy" id="13616"/>
    <lineage>
        <taxon>Eukaryota</taxon>
        <taxon>Metazoa</taxon>
        <taxon>Chordata</taxon>
        <taxon>Craniata</taxon>
        <taxon>Vertebrata</taxon>
        <taxon>Euteleostomi</taxon>
        <taxon>Mammalia</taxon>
        <taxon>Metatheria</taxon>
        <taxon>Didelphimorphia</taxon>
        <taxon>Didelphidae</taxon>
        <taxon>Monodelphis</taxon>
    </lineage>
</organism>
<dbReference type="AlphaFoldDB" id="A0A5F8GYP6"/>
<reference evidence="2 3" key="1">
    <citation type="journal article" date="2007" name="Nature">
        <title>Genome of the marsupial Monodelphis domestica reveals innovation in non-coding sequences.</title>
        <authorList>
            <person name="Mikkelsen T.S."/>
            <person name="Wakefield M.J."/>
            <person name="Aken B."/>
            <person name="Amemiya C.T."/>
            <person name="Chang J.L."/>
            <person name="Duke S."/>
            <person name="Garber M."/>
            <person name="Gentles A.J."/>
            <person name="Goodstadt L."/>
            <person name="Heger A."/>
            <person name="Jurka J."/>
            <person name="Kamal M."/>
            <person name="Mauceli E."/>
            <person name="Searle S.M."/>
            <person name="Sharpe T."/>
            <person name="Baker M.L."/>
            <person name="Batzer M.A."/>
            <person name="Benos P.V."/>
            <person name="Belov K."/>
            <person name="Clamp M."/>
            <person name="Cook A."/>
            <person name="Cuff J."/>
            <person name="Das R."/>
            <person name="Davidow L."/>
            <person name="Deakin J.E."/>
            <person name="Fazzari M.J."/>
            <person name="Glass J.L."/>
            <person name="Grabherr M."/>
            <person name="Greally J.M."/>
            <person name="Gu W."/>
            <person name="Hore T.A."/>
            <person name="Huttley G.A."/>
            <person name="Kleber M."/>
            <person name="Jirtle R.L."/>
            <person name="Koina E."/>
            <person name="Lee J.T."/>
            <person name="Mahony S."/>
            <person name="Marra M.A."/>
            <person name="Miller R.D."/>
            <person name="Nicholls R.D."/>
            <person name="Oda M."/>
            <person name="Papenfuss A.T."/>
            <person name="Parra Z.E."/>
            <person name="Pollock D.D."/>
            <person name="Ray D.A."/>
            <person name="Schein J.E."/>
            <person name="Speed T.P."/>
            <person name="Thompson K."/>
            <person name="VandeBerg J.L."/>
            <person name="Wade C.M."/>
            <person name="Walker J.A."/>
            <person name="Waters P.D."/>
            <person name="Webber C."/>
            <person name="Weidman J.R."/>
            <person name="Xie X."/>
            <person name="Zody M.C."/>
            <person name="Baldwin J."/>
            <person name="Abdouelleil A."/>
            <person name="Abdulkadir J."/>
            <person name="Abebe A."/>
            <person name="Abera B."/>
            <person name="Abreu J."/>
            <person name="Acer S.C."/>
            <person name="Aftuck L."/>
            <person name="Alexander A."/>
            <person name="An P."/>
            <person name="Anderson E."/>
            <person name="Anderson S."/>
            <person name="Arachi H."/>
            <person name="Azer M."/>
            <person name="Bachantsang P."/>
            <person name="Barry A."/>
            <person name="Bayul T."/>
            <person name="Berlin A."/>
            <person name="Bessette D."/>
            <person name="Bloom T."/>
            <person name="Bloom T."/>
            <person name="Boguslavskiy L."/>
            <person name="Bonnet C."/>
            <person name="Boukhgalter B."/>
            <person name="Bourzgui I."/>
            <person name="Brown A."/>
            <person name="Cahill P."/>
            <person name="Channer S."/>
            <person name="Cheshatsang Y."/>
            <person name="Chuda L."/>
            <person name="Citroen M."/>
            <person name="Collymore A."/>
            <person name="Cooke P."/>
            <person name="Costello M."/>
            <person name="D'Aco K."/>
            <person name="Daza R."/>
            <person name="De Haan G."/>
            <person name="DeGray S."/>
            <person name="DeMaso C."/>
            <person name="Dhargay N."/>
            <person name="Dooley K."/>
            <person name="Dooley E."/>
            <person name="Doricent M."/>
            <person name="Dorje P."/>
            <person name="Dorjee K."/>
            <person name="Dupes A."/>
            <person name="Elong R."/>
            <person name="Falk J."/>
            <person name="Farina A."/>
            <person name="Faro S."/>
            <person name="Ferguson D."/>
            <person name="Fisher S."/>
            <person name="Foley C.D."/>
            <person name="Franke A."/>
            <person name="Friedrich D."/>
            <person name="Gadbois L."/>
            <person name="Gearin G."/>
            <person name="Gearin C.R."/>
            <person name="Giannoukos G."/>
            <person name="Goode T."/>
            <person name="Graham J."/>
            <person name="Grandbois E."/>
            <person name="Grewal S."/>
            <person name="Gyaltsen K."/>
            <person name="Hafez N."/>
            <person name="Hagos B."/>
            <person name="Hall J."/>
            <person name="Henson C."/>
            <person name="Hollinger A."/>
            <person name="Honan T."/>
            <person name="Huard M.D."/>
            <person name="Hughes L."/>
            <person name="Hurhula B."/>
            <person name="Husby M.E."/>
            <person name="Kamat A."/>
            <person name="Kanga B."/>
            <person name="Kashin S."/>
            <person name="Khazanovich D."/>
            <person name="Kisner P."/>
            <person name="Lance K."/>
            <person name="Lara M."/>
            <person name="Lee W."/>
            <person name="Lennon N."/>
            <person name="Letendre F."/>
            <person name="LeVine R."/>
            <person name="Lipovsky A."/>
            <person name="Liu X."/>
            <person name="Liu J."/>
            <person name="Liu S."/>
            <person name="Lokyitsang T."/>
            <person name="Lokyitsang Y."/>
            <person name="Lubonja R."/>
            <person name="Lui A."/>
            <person name="MacDonald P."/>
            <person name="Magnisalis V."/>
            <person name="Maru K."/>
            <person name="Matthews C."/>
            <person name="McCusker W."/>
            <person name="McDonough S."/>
            <person name="Mehta T."/>
            <person name="Meldrim J."/>
            <person name="Meneus L."/>
            <person name="Mihai O."/>
            <person name="Mihalev A."/>
            <person name="Mihova T."/>
            <person name="Mittelman R."/>
            <person name="Mlenga V."/>
            <person name="Montmayeur A."/>
            <person name="Mulrain L."/>
            <person name="Navidi A."/>
            <person name="Naylor J."/>
            <person name="Negash T."/>
            <person name="Nguyen T."/>
            <person name="Nguyen N."/>
            <person name="Nicol R."/>
            <person name="Norbu C."/>
            <person name="Norbu N."/>
            <person name="Novod N."/>
            <person name="O'Neill B."/>
            <person name="Osman S."/>
            <person name="Markiewicz E."/>
            <person name="Oyono O.L."/>
            <person name="Patti C."/>
            <person name="Phunkhang P."/>
            <person name="Pierre F."/>
            <person name="Priest M."/>
            <person name="Raghuraman S."/>
            <person name="Rege F."/>
            <person name="Reyes R."/>
            <person name="Rise C."/>
            <person name="Rogov P."/>
            <person name="Ross K."/>
            <person name="Ryan E."/>
            <person name="Settipalli S."/>
            <person name="Shea T."/>
            <person name="Sherpa N."/>
            <person name="Shi L."/>
            <person name="Shih D."/>
            <person name="Sparrow T."/>
            <person name="Spaulding J."/>
            <person name="Stalker J."/>
            <person name="Stange-Thomann N."/>
            <person name="Stavropoulos S."/>
            <person name="Stone C."/>
            <person name="Strader C."/>
            <person name="Tesfaye S."/>
            <person name="Thomson T."/>
            <person name="Thoulutsang Y."/>
            <person name="Thoulutsang D."/>
            <person name="Topham K."/>
            <person name="Topping I."/>
            <person name="Tsamla T."/>
            <person name="Vassiliev H."/>
            <person name="Vo A."/>
            <person name="Wangchuk T."/>
            <person name="Wangdi T."/>
            <person name="Weiand M."/>
            <person name="Wilkinson J."/>
            <person name="Wilson A."/>
            <person name="Yadav S."/>
            <person name="Young G."/>
            <person name="Yu Q."/>
            <person name="Zembek L."/>
            <person name="Zhong D."/>
            <person name="Zimmer A."/>
            <person name="Zwirko Z."/>
            <person name="Jaffe D.B."/>
            <person name="Alvarez P."/>
            <person name="Brockman W."/>
            <person name="Butler J."/>
            <person name="Chin C."/>
            <person name="Gnerre S."/>
            <person name="MacCallum I."/>
            <person name="Graves J.A."/>
            <person name="Ponting C.P."/>
            <person name="Breen M."/>
            <person name="Samollow P.B."/>
            <person name="Lander E.S."/>
            <person name="Lindblad-Toh K."/>
        </authorList>
    </citation>
    <scope>NUCLEOTIDE SEQUENCE [LARGE SCALE GENOMIC DNA]</scope>
</reference>
<dbReference type="GeneTree" id="ENSGT01030000234625"/>